<feature type="binding site" evidence="14">
    <location>
        <begin position="22"/>
        <end position="29"/>
    </location>
    <ligand>
        <name>ATP</name>
        <dbReference type="ChEBI" id="CHEBI:30616"/>
    </ligand>
</feature>
<dbReference type="Pfam" id="PF12705">
    <property type="entry name" value="PDDEXK_1"/>
    <property type="match status" value="1"/>
</dbReference>
<evidence type="ECO:0000313" key="19">
    <source>
        <dbReference type="Proteomes" id="UP001168575"/>
    </source>
</evidence>
<dbReference type="PANTHER" id="PTHR11070:SF2">
    <property type="entry name" value="ATP-DEPENDENT DNA HELICASE SRS2"/>
    <property type="match status" value="1"/>
</dbReference>
<keyword evidence="10" id="KW-0413">Isomerase</keyword>
<evidence type="ECO:0000256" key="12">
    <source>
        <dbReference type="ARBA" id="ARBA00034808"/>
    </source>
</evidence>
<dbReference type="InterPro" id="IPR011604">
    <property type="entry name" value="PDDEXK-like_dom_sf"/>
</dbReference>
<feature type="region of interest" description="Disordered" evidence="15">
    <location>
        <begin position="980"/>
        <end position="999"/>
    </location>
</feature>
<reference evidence="18" key="1">
    <citation type="submission" date="2023-07" db="EMBL/GenBank/DDBJ databases">
        <title>Between Cages and Wild: Unraveling the Impact of Captivity on Animal Microbiomes and Antimicrobial Resistance.</title>
        <authorList>
            <person name="Schmartz G.P."/>
            <person name="Rehner J."/>
            <person name="Schuff M.J."/>
            <person name="Becker S.L."/>
            <person name="Kravczyk M."/>
            <person name="Gurevich A."/>
            <person name="Francke R."/>
            <person name="Mueller R."/>
            <person name="Keller V."/>
            <person name="Keller A."/>
        </authorList>
    </citation>
    <scope>NUCLEOTIDE SEQUENCE</scope>
    <source>
        <strain evidence="18">S12M_St_49</strain>
    </source>
</reference>
<gene>
    <name evidence="18" type="ORF">Q3982_00165</name>
</gene>
<feature type="domain" description="UvrD-like helicase C-terminal" evidence="17">
    <location>
        <begin position="518"/>
        <end position="809"/>
    </location>
</feature>
<dbReference type="Proteomes" id="UP001168575">
    <property type="component" value="Unassembled WGS sequence"/>
</dbReference>
<comment type="caution">
    <text evidence="18">The sequence shown here is derived from an EMBL/GenBank/DDBJ whole genome shotgun (WGS) entry which is preliminary data.</text>
</comment>
<evidence type="ECO:0000313" key="18">
    <source>
        <dbReference type="EMBL" id="MDO4841078.1"/>
    </source>
</evidence>
<dbReference type="GO" id="GO:0043138">
    <property type="term" value="F:3'-5' DNA helicase activity"/>
    <property type="evidence" value="ECO:0007669"/>
    <property type="project" value="UniProtKB-EC"/>
</dbReference>
<evidence type="ECO:0000256" key="13">
    <source>
        <dbReference type="ARBA" id="ARBA00048988"/>
    </source>
</evidence>
<dbReference type="Gene3D" id="3.40.50.300">
    <property type="entry name" value="P-loop containing nucleotide triphosphate hydrolases"/>
    <property type="match status" value="3"/>
</dbReference>
<evidence type="ECO:0000256" key="5">
    <source>
        <dbReference type="ARBA" id="ARBA00022806"/>
    </source>
</evidence>
<dbReference type="GO" id="GO:0005524">
    <property type="term" value="F:ATP binding"/>
    <property type="evidence" value="ECO:0007669"/>
    <property type="project" value="UniProtKB-UniRule"/>
</dbReference>
<proteinExistence type="predicted"/>
<evidence type="ECO:0000256" key="15">
    <source>
        <dbReference type="SAM" id="MobiDB-lite"/>
    </source>
</evidence>
<evidence type="ECO:0000256" key="1">
    <source>
        <dbReference type="ARBA" id="ARBA00022722"/>
    </source>
</evidence>
<accession>A0AA43U5D6</accession>
<sequence length="1230" mass="138117">MAERNPQLDVIETLDCPVIVQAGAGSGKTHTLTERIVYALTPRDGREAFARSVKNVVAITFTNKGAEEIKSRLRYKLEAAGLHDEALLVDDAFITTIHGFAGRILLENALAFGLNPRFKLINETEEEVVFKRAFDKALSNVLSGADIVENLMSNAQFLQGFSDAGDFPSDDLPFDLTDKHELEIKINNDFKKALTSMIASELGSQIVGALFEDGLLNDDFLKNDLVEVVQQIVQTASQIPNGDFSKAFVGTFMSPVEIVGKLCRIVVDAQTSISLDMTKSRDASLSDALEDYLEKLHQFLNETHTDSTRSDDFKVVLDLFEEVPKITPKFHINGSDRDAVETYACEVCKLALELYCSANEETTTFVARLSKKTFEFMQEELGDDKLTLNDVLRICYESLSGNEEIAEHYREKFDLIMIDEFQDTDNLQLELIGLVAKDNFKNVCTVGDVQQSIYRFRGADVNVFRNYKEHLSSLDCGLIVFNLPNNYRSHSDILALTDIIFPQENMFGDEFLHLNPRGKINDVDDPVFKEFPRVKIGVLSYNHNAKDISERFTSQEALAQQAKEAALHFRELADAGVSPGKMAVLLGSISTKSAEIGQAYQQALTEVGLESVITGGSTFGKCNEALVVEALISFARNLFDSEALAFILRNDFFNISDDALLVLASQFSAETGDFERKTDLSKGFTRIDEVRLKHLSEQDAQSVKFASEVLMSYLDNVRRWGLRLAIREFLTVTGTLDSLSKLGPEGQVVAGNYEKALAIIADLEKETRELFLIHEEYKGFLQNSKESPGILSTSDSQFIQIMTVHASKGLEFDHVVCAVLSDGLLVGQKSPEMKPICDYTSLDMMDRQLLISFPKKWGKKSHVGEMMDSFKPFEQKLLSHQSMTAGELRRNLVYREKHESLDEAKRLLYVALTRAVKSVYLQVKIDGKVDDGYQGKGLWEYLYETFKWDVKSISSREAIELPNGNKGILEYEHMPEALNLEDEEEDEEELSESSEDESLNEDDYVIYPVRDYPKPLNTIYAPLKDESFFSYSSIEKFKHHEYLMESPKKIELQEDDIDGHKLDRVDGDKATEFGTKLHGALEYSVINGARPENIDEVSDARLNAALSNVLESSIFNSVLECDQVSPELEFCVPFEAEGGKRWLRGAMDLVGFDGKKAHIIDYKSGVNPIDHESQAKVYSWVLLTAGYEHIEVDFLHAEVTDDAGDDCFVQHFSFDAADASNLKREIELAL</sequence>
<dbReference type="AlphaFoldDB" id="A0AA43U5D6"/>
<dbReference type="InterPro" id="IPR038726">
    <property type="entry name" value="PDDEXK_AddAB-type"/>
</dbReference>
<evidence type="ECO:0000256" key="7">
    <source>
        <dbReference type="ARBA" id="ARBA00022840"/>
    </source>
</evidence>
<dbReference type="InterPro" id="IPR000212">
    <property type="entry name" value="DNA_helicase_UvrD/REP"/>
</dbReference>
<dbReference type="Gene3D" id="1.10.486.10">
    <property type="entry name" value="PCRA, domain 4"/>
    <property type="match status" value="1"/>
</dbReference>
<dbReference type="Gene3D" id="3.90.320.10">
    <property type="match status" value="1"/>
</dbReference>
<evidence type="ECO:0000256" key="3">
    <source>
        <dbReference type="ARBA" id="ARBA00022763"/>
    </source>
</evidence>
<evidence type="ECO:0000256" key="4">
    <source>
        <dbReference type="ARBA" id="ARBA00022801"/>
    </source>
</evidence>
<keyword evidence="7 14" id="KW-0067">ATP-binding</keyword>
<keyword evidence="1" id="KW-0540">Nuclease</keyword>
<protein>
    <recommendedName>
        <fullName evidence="12">DNA 3'-5' helicase</fullName>
        <ecNumber evidence="12">5.6.2.4</ecNumber>
    </recommendedName>
</protein>
<dbReference type="GO" id="GO:0000725">
    <property type="term" value="P:recombinational repair"/>
    <property type="evidence" value="ECO:0007669"/>
    <property type="project" value="TreeGrafter"/>
</dbReference>
<keyword evidence="2 14" id="KW-0547">Nucleotide-binding</keyword>
<evidence type="ECO:0000259" key="17">
    <source>
        <dbReference type="PROSITE" id="PS51217"/>
    </source>
</evidence>
<evidence type="ECO:0000256" key="2">
    <source>
        <dbReference type="ARBA" id="ARBA00022741"/>
    </source>
</evidence>
<dbReference type="SUPFAM" id="SSF52980">
    <property type="entry name" value="Restriction endonuclease-like"/>
    <property type="match status" value="1"/>
</dbReference>
<keyword evidence="6" id="KW-0269">Exonuclease</keyword>
<dbReference type="SUPFAM" id="SSF52540">
    <property type="entry name" value="P-loop containing nucleoside triphosphate hydrolases"/>
    <property type="match status" value="1"/>
</dbReference>
<feature type="domain" description="UvrD-like helicase ATP-binding" evidence="16">
    <location>
        <begin position="1"/>
        <end position="490"/>
    </location>
</feature>
<keyword evidence="5 14" id="KW-0347">Helicase</keyword>
<dbReference type="GO" id="GO:0003677">
    <property type="term" value="F:DNA binding"/>
    <property type="evidence" value="ECO:0007669"/>
    <property type="project" value="UniProtKB-KW"/>
</dbReference>
<evidence type="ECO:0000256" key="6">
    <source>
        <dbReference type="ARBA" id="ARBA00022839"/>
    </source>
</evidence>
<evidence type="ECO:0000256" key="11">
    <source>
        <dbReference type="ARBA" id="ARBA00034617"/>
    </source>
</evidence>
<dbReference type="InterPro" id="IPR027417">
    <property type="entry name" value="P-loop_NTPase"/>
</dbReference>
<dbReference type="Pfam" id="PF13361">
    <property type="entry name" value="UvrD_C"/>
    <property type="match status" value="1"/>
</dbReference>
<name>A0AA43U5D6_9ACTN</name>
<evidence type="ECO:0000256" key="14">
    <source>
        <dbReference type="PROSITE-ProRule" id="PRU00560"/>
    </source>
</evidence>
<keyword evidence="9" id="KW-0234">DNA repair</keyword>
<evidence type="ECO:0000256" key="8">
    <source>
        <dbReference type="ARBA" id="ARBA00023125"/>
    </source>
</evidence>
<dbReference type="InterPro" id="IPR011335">
    <property type="entry name" value="Restrct_endonuc-II-like"/>
</dbReference>
<keyword evidence="19" id="KW-1185">Reference proteome</keyword>
<dbReference type="PROSITE" id="PS51217">
    <property type="entry name" value="UVRD_HELICASE_CTER"/>
    <property type="match status" value="1"/>
</dbReference>
<dbReference type="Pfam" id="PF00580">
    <property type="entry name" value="UvrD-helicase"/>
    <property type="match status" value="1"/>
</dbReference>
<evidence type="ECO:0000256" key="10">
    <source>
        <dbReference type="ARBA" id="ARBA00023235"/>
    </source>
</evidence>
<keyword evidence="4 14" id="KW-0378">Hydrolase</keyword>
<keyword evidence="3" id="KW-0227">DNA damage</keyword>
<dbReference type="PROSITE" id="PS51198">
    <property type="entry name" value="UVRD_HELICASE_ATP_BIND"/>
    <property type="match status" value="1"/>
</dbReference>
<evidence type="ECO:0000256" key="9">
    <source>
        <dbReference type="ARBA" id="ARBA00023204"/>
    </source>
</evidence>
<comment type="catalytic activity">
    <reaction evidence="11">
        <text>Couples ATP hydrolysis with the unwinding of duplex DNA by translocating in the 3'-5' direction.</text>
        <dbReference type="EC" id="5.6.2.4"/>
    </reaction>
</comment>
<dbReference type="GO" id="GO:0004527">
    <property type="term" value="F:exonuclease activity"/>
    <property type="evidence" value="ECO:0007669"/>
    <property type="project" value="UniProtKB-KW"/>
</dbReference>
<comment type="catalytic activity">
    <reaction evidence="13">
        <text>ATP + H2O = ADP + phosphate + H(+)</text>
        <dbReference type="Rhea" id="RHEA:13065"/>
        <dbReference type="ChEBI" id="CHEBI:15377"/>
        <dbReference type="ChEBI" id="CHEBI:15378"/>
        <dbReference type="ChEBI" id="CHEBI:30616"/>
        <dbReference type="ChEBI" id="CHEBI:43474"/>
        <dbReference type="ChEBI" id="CHEBI:456216"/>
        <dbReference type="EC" id="5.6.2.4"/>
    </reaction>
</comment>
<keyword evidence="8" id="KW-0238">DNA-binding</keyword>
<dbReference type="InterPro" id="IPR014017">
    <property type="entry name" value="DNA_helicase_UvrD-like_C"/>
</dbReference>
<dbReference type="PANTHER" id="PTHR11070">
    <property type="entry name" value="UVRD / RECB / PCRA DNA HELICASE FAMILY MEMBER"/>
    <property type="match status" value="1"/>
</dbReference>
<organism evidence="18 19">
    <name type="scientific">Phoenicibacter congonensis</name>
    <dbReference type="NCBI Taxonomy" id="1944646"/>
    <lineage>
        <taxon>Bacteria</taxon>
        <taxon>Bacillati</taxon>
        <taxon>Actinomycetota</taxon>
        <taxon>Coriobacteriia</taxon>
        <taxon>Eggerthellales</taxon>
        <taxon>Eggerthellaceae</taxon>
        <taxon>Phoenicibacter</taxon>
    </lineage>
</organism>
<dbReference type="EC" id="5.6.2.4" evidence="12"/>
<evidence type="ECO:0000259" key="16">
    <source>
        <dbReference type="PROSITE" id="PS51198"/>
    </source>
</evidence>
<dbReference type="EMBL" id="JAUMVS010000001">
    <property type="protein sequence ID" value="MDO4841078.1"/>
    <property type="molecule type" value="Genomic_DNA"/>
</dbReference>
<dbReference type="InterPro" id="IPR014016">
    <property type="entry name" value="UvrD-like_ATP-bd"/>
</dbReference>